<evidence type="ECO:0000313" key="2">
    <source>
        <dbReference type="EMBL" id="KAL2745806.1"/>
    </source>
</evidence>
<evidence type="ECO:0000313" key="3">
    <source>
        <dbReference type="Proteomes" id="UP001607303"/>
    </source>
</evidence>
<reference evidence="2 3" key="1">
    <citation type="journal article" date="2024" name="Ann. Entomol. Soc. Am.">
        <title>Genomic analyses of the southern and eastern yellowjacket wasps (Hymenoptera: Vespidae) reveal evolutionary signatures of social life.</title>
        <authorList>
            <person name="Catto M.A."/>
            <person name="Caine P.B."/>
            <person name="Orr S.E."/>
            <person name="Hunt B.G."/>
            <person name="Goodisman M.A.D."/>
        </authorList>
    </citation>
    <scope>NUCLEOTIDE SEQUENCE [LARGE SCALE GENOMIC DNA]</scope>
    <source>
        <strain evidence="2">232</strain>
        <tissue evidence="2">Head and thorax</tissue>
    </source>
</reference>
<evidence type="ECO:0000256" key="1">
    <source>
        <dbReference type="SAM" id="MobiDB-lite"/>
    </source>
</evidence>
<organism evidence="2 3">
    <name type="scientific">Vespula maculifrons</name>
    <name type="common">Eastern yellow jacket</name>
    <name type="synonym">Wasp</name>
    <dbReference type="NCBI Taxonomy" id="7453"/>
    <lineage>
        <taxon>Eukaryota</taxon>
        <taxon>Metazoa</taxon>
        <taxon>Ecdysozoa</taxon>
        <taxon>Arthropoda</taxon>
        <taxon>Hexapoda</taxon>
        <taxon>Insecta</taxon>
        <taxon>Pterygota</taxon>
        <taxon>Neoptera</taxon>
        <taxon>Endopterygota</taxon>
        <taxon>Hymenoptera</taxon>
        <taxon>Apocrita</taxon>
        <taxon>Aculeata</taxon>
        <taxon>Vespoidea</taxon>
        <taxon>Vespidae</taxon>
        <taxon>Vespinae</taxon>
        <taxon>Vespula</taxon>
    </lineage>
</organism>
<name>A0ABD2CL66_VESMC</name>
<feature type="compositionally biased region" description="Low complexity" evidence="1">
    <location>
        <begin position="29"/>
        <end position="56"/>
    </location>
</feature>
<comment type="caution">
    <text evidence="2">The sequence shown here is derived from an EMBL/GenBank/DDBJ whole genome shotgun (WGS) entry which is preliminary data.</text>
</comment>
<dbReference type="AlphaFoldDB" id="A0ABD2CL66"/>
<proteinExistence type="predicted"/>
<protein>
    <submittedName>
        <fullName evidence="2">Uncharacterized protein</fullName>
    </submittedName>
</protein>
<dbReference type="Proteomes" id="UP001607303">
    <property type="component" value="Unassembled WGS sequence"/>
</dbReference>
<feature type="region of interest" description="Disordered" evidence="1">
    <location>
        <begin position="25"/>
        <end position="56"/>
    </location>
</feature>
<dbReference type="EMBL" id="JAYRBN010000040">
    <property type="protein sequence ID" value="KAL2745806.1"/>
    <property type="molecule type" value="Genomic_DNA"/>
</dbReference>
<sequence>MIRFLESMLFNSSVFASTDQGARGRIEQSSSAGNSSSISSRSISSSSTSSSSSSISISSRSSTEAVAVTAVEVFVFSGAGGGSWYEGLTLAAVIECIHDEWRRSKVSTKQKLQEEKTNEGESCDISDMCKIVLHEEEERVPNKRDGSNDSARKRQLCKIDKNCHSRADVKGTESSTRGTEKMSKKCGWMDGWMEIST</sequence>
<gene>
    <name evidence="2" type="ORF">V1477_005960</name>
</gene>
<keyword evidence="3" id="KW-1185">Reference proteome</keyword>
<accession>A0ABD2CL66</accession>